<dbReference type="Gene3D" id="3.90.320.10">
    <property type="match status" value="2"/>
</dbReference>
<proteinExistence type="predicted"/>
<dbReference type="Proteomes" id="UP001159363">
    <property type="component" value="Chromosome 3"/>
</dbReference>
<dbReference type="InterPro" id="IPR051703">
    <property type="entry name" value="NF-kappa-B_Signaling_Reg"/>
</dbReference>
<dbReference type="InterPro" id="IPR011604">
    <property type="entry name" value="PDDEXK-like_dom_sf"/>
</dbReference>
<organism evidence="1 2">
    <name type="scientific">Dryococelus australis</name>
    <dbReference type="NCBI Taxonomy" id="614101"/>
    <lineage>
        <taxon>Eukaryota</taxon>
        <taxon>Metazoa</taxon>
        <taxon>Ecdysozoa</taxon>
        <taxon>Arthropoda</taxon>
        <taxon>Hexapoda</taxon>
        <taxon>Insecta</taxon>
        <taxon>Pterygota</taxon>
        <taxon>Neoptera</taxon>
        <taxon>Polyneoptera</taxon>
        <taxon>Phasmatodea</taxon>
        <taxon>Verophasmatodea</taxon>
        <taxon>Anareolatae</taxon>
        <taxon>Phasmatidae</taxon>
        <taxon>Eurycanthinae</taxon>
        <taxon>Dryococelus</taxon>
    </lineage>
</organism>
<comment type="caution">
    <text evidence="1">The sequence shown here is derived from an EMBL/GenBank/DDBJ whole genome shotgun (WGS) entry which is preliminary data.</text>
</comment>
<evidence type="ECO:0008006" key="3">
    <source>
        <dbReference type="Google" id="ProtNLM"/>
    </source>
</evidence>
<name>A0ABQ9I4T6_9NEOP</name>
<accession>A0ABQ9I4T6</accession>
<protein>
    <recommendedName>
        <fullName evidence="3">YqaJ viral recombinase domain-containing protein</fullName>
    </recommendedName>
</protein>
<keyword evidence="2" id="KW-1185">Reference proteome</keyword>
<evidence type="ECO:0000313" key="1">
    <source>
        <dbReference type="EMBL" id="KAJ8891295.1"/>
    </source>
</evidence>
<reference evidence="1 2" key="1">
    <citation type="submission" date="2023-02" db="EMBL/GenBank/DDBJ databases">
        <title>LHISI_Scaffold_Assembly.</title>
        <authorList>
            <person name="Stuart O.P."/>
            <person name="Cleave R."/>
            <person name="Magrath M.J.L."/>
            <person name="Mikheyev A.S."/>
        </authorList>
    </citation>
    <scope>NUCLEOTIDE SEQUENCE [LARGE SCALE GENOMIC DNA]</scope>
    <source>
        <strain evidence="1">Daus_M_001</strain>
        <tissue evidence="1">Leg muscle</tissue>
    </source>
</reference>
<sequence length="149" mass="16938">MSGPDSDYGCIELGLPDMEPHIAERKTTSHRLTEKERENLLIATKGQKIHQAREVRCQYFVQQIFWDSGKRAMVGRCGLFVDLEYPWFAASPDGLDRDDIILGSRHRLTYPWFAASPDGLDRDDSILEVKCTAVASRLTPEEAVKEKKV</sequence>
<dbReference type="PANTHER" id="PTHR46609:SF8">
    <property type="entry name" value="YQAJ VIRAL RECOMBINASE DOMAIN-CONTAINING PROTEIN"/>
    <property type="match status" value="1"/>
</dbReference>
<gene>
    <name evidence="1" type="ORF">PR048_010811</name>
</gene>
<dbReference type="EMBL" id="JARBHB010000003">
    <property type="protein sequence ID" value="KAJ8891295.1"/>
    <property type="molecule type" value="Genomic_DNA"/>
</dbReference>
<dbReference type="PANTHER" id="PTHR46609">
    <property type="entry name" value="EXONUCLEASE, PHAGE-TYPE/RECB, C-TERMINAL DOMAIN-CONTAINING PROTEIN"/>
    <property type="match status" value="1"/>
</dbReference>
<evidence type="ECO:0000313" key="2">
    <source>
        <dbReference type="Proteomes" id="UP001159363"/>
    </source>
</evidence>